<dbReference type="AlphaFoldDB" id="A0A2Z7CLS6"/>
<evidence type="ECO:0000313" key="1">
    <source>
        <dbReference type="EMBL" id="KZV48041.1"/>
    </source>
</evidence>
<reference evidence="1 2" key="1">
    <citation type="journal article" date="2015" name="Proc. Natl. Acad. Sci. U.S.A.">
        <title>The resurrection genome of Boea hygrometrica: A blueprint for survival of dehydration.</title>
        <authorList>
            <person name="Xiao L."/>
            <person name="Yang G."/>
            <person name="Zhang L."/>
            <person name="Yang X."/>
            <person name="Zhao S."/>
            <person name="Ji Z."/>
            <person name="Zhou Q."/>
            <person name="Hu M."/>
            <person name="Wang Y."/>
            <person name="Chen M."/>
            <person name="Xu Y."/>
            <person name="Jin H."/>
            <person name="Xiao X."/>
            <person name="Hu G."/>
            <person name="Bao F."/>
            <person name="Hu Y."/>
            <person name="Wan P."/>
            <person name="Li L."/>
            <person name="Deng X."/>
            <person name="Kuang T."/>
            <person name="Xiang C."/>
            <person name="Zhu J.K."/>
            <person name="Oliver M.J."/>
            <person name="He Y."/>
        </authorList>
    </citation>
    <scope>NUCLEOTIDE SEQUENCE [LARGE SCALE GENOMIC DNA]</scope>
    <source>
        <strain evidence="2">cv. XS01</strain>
    </source>
</reference>
<evidence type="ECO:0008006" key="3">
    <source>
        <dbReference type="Google" id="ProtNLM"/>
    </source>
</evidence>
<proteinExistence type="predicted"/>
<sequence length="70" mass="8377">MDGLFDRVLYDTDQRLSLATFQFREHAQRWWKGASMVMREMDVVIREKYSKPCFNKSISRSPTTMPRNES</sequence>
<name>A0A2Z7CLS6_9LAMI</name>
<organism evidence="1 2">
    <name type="scientific">Dorcoceras hygrometricum</name>
    <dbReference type="NCBI Taxonomy" id="472368"/>
    <lineage>
        <taxon>Eukaryota</taxon>
        <taxon>Viridiplantae</taxon>
        <taxon>Streptophyta</taxon>
        <taxon>Embryophyta</taxon>
        <taxon>Tracheophyta</taxon>
        <taxon>Spermatophyta</taxon>
        <taxon>Magnoliopsida</taxon>
        <taxon>eudicotyledons</taxon>
        <taxon>Gunneridae</taxon>
        <taxon>Pentapetalae</taxon>
        <taxon>asterids</taxon>
        <taxon>lamiids</taxon>
        <taxon>Lamiales</taxon>
        <taxon>Gesneriaceae</taxon>
        <taxon>Didymocarpoideae</taxon>
        <taxon>Trichosporeae</taxon>
        <taxon>Loxocarpinae</taxon>
        <taxon>Dorcoceras</taxon>
    </lineage>
</organism>
<accession>A0A2Z7CLS6</accession>
<dbReference type="EMBL" id="KQ994502">
    <property type="protein sequence ID" value="KZV48041.1"/>
    <property type="molecule type" value="Genomic_DNA"/>
</dbReference>
<dbReference type="Proteomes" id="UP000250235">
    <property type="component" value="Unassembled WGS sequence"/>
</dbReference>
<gene>
    <name evidence="1" type="ORF">F511_26452</name>
</gene>
<evidence type="ECO:0000313" key="2">
    <source>
        <dbReference type="Proteomes" id="UP000250235"/>
    </source>
</evidence>
<protein>
    <recommendedName>
        <fullName evidence="3">Retrotransposon gag domain-containing protein</fullName>
    </recommendedName>
</protein>
<keyword evidence="2" id="KW-1185">Reference proteome</keyword>
<dbReference type="OrthoDB" id="2272416at2759"/>